<dbReference type="InterPro" id="IPR007967">
    <property type="entry name" value="GSKIP_dom"/>
</dbReference>
<keyword evidence="5" id="KW-1185">Reference proteome</keyword>
<feature type="compositionally biased region" description="Basic and acidic residues" evidence="2">
    <location>
        <begin position="175"/>
        <end position="190"/>
    </location>
</feature>
<dbReference type="InterPro" id="IPR023231">
    <property type="entry name" value="GSKIP_dom_sf"/>
</dbReference>
<evidence type="ECO:0000259" key="3">
    <source>
        <dbReference type="Pfam" id="PF05303"/>
    </source>
</evidence>
<dbReference type="Proteomes" id="UP001620626">
    <property type="component" value="Unassembled WGS sequence"/>
</dbReference>
<dbReference type="EMBL" id="JBICBT010000362">
    <property type="protein sequence ID" value="KAL3115959.1"/>
    <property type="molecule type" value="Genomic_DNA"/>
</dbReference>
<accession>A0ABD2LNR1</accession>
<comment type="caution">
    <text evidence="4">The sequence shown here is derived from an EMBL/GenBank/DDBJ whole genome shotgun (WGS) entry which is preliminary data.</text>
</comment>
<feature type="compositionally biased region" description="Polar residues" evidence="2">
    <location>
        <begin position="23"/>
        <end position="35"/>
    </location>
</feature>
<organism evidence="4 5">
    <name type="scientific">Heterodera trifolii</name>
    <dbReference type="NCBI Taxonomy" id="157864"/>
    <lineage>
        <taxon>Eukaryota</taxon>
        <taxon>Metazoa</taxon>
        <taxon>Ecdysozoa</taxon>
        <taxon>Nematoda</taxon>
        <taxon>Chromadorea</taxon>
        <taxon>Rhabditida</taxon>
        <taxon>Tylenchina</taxon>
        <taxon>Tylenchomorpha</taxon>
        <taxon>Tylenchoidea</taxon>
        <taxon>Heteroderidae</taxon>
        <taxon>Heteroderinae</taxon>
        <taxon>Heterodera</taxon>
    </lineage>
</organism>
<name>A0ABD2LNR1_9BILA</name>
<evidence type="ECO:0000256" key="2">
    <source>
        <dbReference type="SAM" id="MobiDB-lite"/>
    </source>
</evidence>
<comment type="similarity">
    <text evidence="1">Belongs to the GSKIP family.</text>
</comment>
<protein>
    <recommendedName>
        <fullName evidence="3">GSKIP domain-containing protein</fullName>
    </recommendedName>
</protein>
<evidence type="ECO:0000256" key="1">
    <source>
        <dbReference type="ARBA" id="ARBA00009571"/>
    </source>
</evidence>
<feature type="domain" description="GSKIP" evidence="3">
    <location>
        <begin position="51"/>
        <end position="155"/>
    </location>
</feature>
<dbReference type="Pfam" id="PF05303">
    <property type="entry name" value="GSKIP_dom"/>
    <property type="match status" value="1"/>
</dbReference>
<dbReference type="PANTHER" id="PTHR12490:SF2">
    <property type="entry name" value="GSKIP DOMAIN-CONTAINING PROTEIN"/>
    <property type="match status" value="1"/>
</dbReference>
<proteinExistence type="inferred from homology"/>
<dbReference type="Gene3D" id="3.30.2280.10">
    <property type="entry name" value="Hypothetical protein (hspc210)"/>
    <property type="match status" value="1"/>
</dbReference>
<evidence type="ECO:0000313" key="4">
    <source>
        <dbReference type="EMBL" id="KAL3115959.1"/>
    </source>
</evidence>
<dbReference type="PANTHER" id="PTHR12490">
    <property type="entry name" value="GSK3B-INTERACTING PROTEIN"/>
    <property type="match status" value="1"/>
</dbReference>
<gene>
    <name evidence="4" type="ORF">niasHT_007259</name>
</gene>
<dbReference type="AlphaFoldDB" id="A0ABD2LNR1"/>
<feature type="region of interest" description="Disordered" evidence="2">
    <location>
        <begin position="155"/>
        <end position="190"/>
    </location>
</feature>
<dbReference type="InterPro" id="IPR037395">
    <property type="entry name" value="GSKIP"/>
</dbReference>
<sequence>MTTNSEGNENNSVDENGEPSGNHAENCSTGPSSPAPSVSCEACGTNFSQLEKDAFAAVREMAPYVKTIAISEILSRTPELIFLNIVTLENESYCVELTQRGWRVSSDRLDCMNGDIQKLEMHVTYYDAIEQLLDSLSEQYRENFGAALSSKLAALQTEQKQRQQDGETDGNDGGAAERSDAGQRTDNEPN</sequence>
<evidence type="ECO:0000313" key="5">
    <source>
        <dbReference type="Proteomes" id="UP001620626"/>
    </source>
</evidence>
<reference evidence="4 5" key="1">
    <citation type="submission" date="2024-10" db="EMBL/GenBank/DDBJ databases">
        <authorList>
            <person name="Kim D."/>
        </authorList>
    </citation>
    <scope>NUCLEOTIDE SEQUENCE [LARGE SCALE GENOMIC DNA]</scope>
    <source>
        <strain evidence="4">BH-2024</strain>
    </source>
</reference>
<feature type="compositionally biased region" description="Polar residues" evidence="2">
    <location>
        <begin position="1"/>
        <end position="14"/>
    </location>
</feature>
<dbReference type="SUPFAM" id="SSF103107">
    <property type="entry name" value="Hypothetical protein c14orf129, hspc210"/>
    <property type="match status" value="1"/>
</dbReference>
<feature type="region of interest" description="Disordered" evidence="2">
    <location>
        <begin position="1"/>
        <end position="35"/>
    </location>
</feature>